<dbReference type="InterPro" id="IPR005467">
    <property type="entry name" value="His_kinase_dom"/>
</dbReference>
<feature type="domain" description="PAS" evidence="13">
    <location>
        <begin position="1"/>
        <end position="71"/>
    </location>
</feature>
<keyword evidence="10" id="KW-0472">Membrane</keyword>
<dbReference type="SUPFAM" id="SSF47384">
    <property type="entry name" value="Homodimeric domain of signal transducing histidine kinase"/>
    <property type="match status" value="1"/>
</dbReference>
<keyword evidence="4" id="KW-0597">Phosphoprotein</keyword>
<keyword evidence="8" id="KW-0067">ATP-binding</keyword>
<gene>
    <name evidence="15" type="ORF">FKV42_08595</name>
</gene>
<dbReference type="FunFam" id="1.10.287.130:FF:000038">
    <property type="entry name" value="Sensory transduction histidine kinase"/>
    <property type="match status" value="1"/>
</dbReference>
<feature type="domain" description="PAC" evidence="14">
    <location>
        <begin position="73"/>
        <end position="123"/>
    </location>
</feature>
<dbReference type="PROSITE" id="PS50113">
    <property type="entry name" value="PAC"/>
    <property type="match status" value="5"/>
</dbReference>
<dbReference type="Gene3D" id="1.10.287.130">
    <property type="match status" value="1"/>
</dbReference>
<dbReference type="Pfam" id="PF13426">
    <property type="entry name" value="PAS_9"/>
    <property type="match status" value="3"/>
</dbReference>
<keyword evidence="7" id="KW-0418">Kinase</keyword>
<dbReference type="NCBIfam" id="TIGR00229">
    <property type="entry name" value="sensory_box"/>
    <property type="match status" value="5"/>
</dbReference>
<dbReference type="PRINTS" id="PR00344">
    <property type="entry name" value="BCTRLSENSOR"/>
</dbReference>
<dbReference type="PROSITE" id="PS50112">
    <property type="entry name" value="PAS"/>
    <property type="match status" value="3"/>
</dbReference>
<dbReference type="CDD" id="cd00082">
    <property type="entry name" value="HisKA"/>
    <property type="match status" value="1"/>
</dbReference>
<dbReference type="PROSITE" id="PS50109">
    <property type="entry name" value="HIS_KIN"/>
    <property type="match status" value="1"/>
</dbReference>
<comment type="caution">
    <text evidence="15">The sequence shown here is derived from an EMBL/GenBank/DDBJ whole genome shotgun (WGS) entry which is preliminary data.</text>
</comment>
<dbReference type="Pfam" id="PF02518">
    <property type="entry name" value="HATPase_c"/>
    <property type="match status" value="1"/>
</dbReference>
<dbReference type="GO" id="GO:0006355">
    <property type="term" value="P:regulation of DNA-templated transcription"/>
    <property type="evidence" value="ECO:0007669"/>
    <property type="project" value="InterPro"/>
</dbReference>
<keyword evidence="11" id="KW-0131">Cell cycle</keyword>
<evidence type="ECO:0000256" key="11">
    <source>
        <dbReference type="ARBA" id="ARBA00023306"/>
    </source>
</evidence>
<dbReference type="InterPro" id="IPR013656">
    <property type="entry name" value="PAS_4"/>
</dbReference>
<dbReference type="Gene3D" id="3.30.565.10">
    <property type="entry name" value="Histidine kinase-like ATPase, C-terminal domain"/>
    <property type="match status" value="1"/>
</dbReference>
<dbReference type="InterPro" id="IPR000014">
    <property type="entry name" value="PAS"/>
</dbReference>
<feature type="domain" description="PAS" evidence="13">
    <location>
        <begin position="249"/>
        <end position="318"/>
    </location>
</feature>
<sequence>MHNLFETIFNSINDSIIVYDYNGRILEVNQAICDSLGYSRDEFLQMTVYDIILPEFREDMSKQIAEKLHQKNCLVEGICKRKDGSLLPIELNVTPSTLHGNEIKIAIVRDITERKHADENLRESEALLSKVGQIAKIGGWQFETASNKLILTPEILQIYEADETHSTPKEALEYYTAGSKEILQKAFYNALENRKSYDLELEIITEKGNHKWVRASGYPEVVNEKFVKITGTLQDITERKNAENKSFESEKTLRMFIEHVPATLIVLDSDMRHIAVSRRWADTVSLSVEDIIGKYHYNVIPDIPEHYKDAHSRALQGEVVRRDYDPVEMPDGSTHWHCWEVVPWKTADGTIGGIIIFSEDVTERKEAEIALQESEALLNEVEVITKIAGWELEPITYKSKLTPEMNVIFELDSDTTLDSEIALKCFHPSESRETLEKAVYKLIEESEPFDLELEMVTEKGNHKWVRSIGKPIIEGNEIIKFTGILQDITERKNAEEALIESEERYKALHNASFDGITIHDKGMILDCNLGLSEITGYSFDELIGIDGLLLIAEGSRELVRGNILAGYEEPYEAVGRRKDGTEYPIRLEARSIPYKGKMVRAVEFRDITEQKESEKALRESESKFRTYVQSAPYAIFIMDEHGNYLEVNKTTCTITGYDENELTQMNISDLIAPESLLRVGQSLDELTTKGYTSIELQIVRKDGSVRWVRGDGAKLSDNRFILFVSDITEKKKAEHSLVEAKILAEHSNRIKSEFLANMSHELRTPLTSVIGFSDILREGVAGELTEKQFGYVDNINKGGKHLLEIINDILNLSKTEAGKMELECRDFHVSKVIDETLESMYPIADKKNIELKLINNVNDLNIHADKVKFQQILYNLVSNAIKFTPENGEVLVIVERTDNGIQVFVTDSGIGIAAEMQEEIFSPFTQVDASHTRRYGGTGLGLALVKKFVEMHNGNVWFVSEVGKGSTFTFTIPTAPSA</sequence>
<evidence type="ECO:0000256" key="1">
    <source>
        <dbReference type="ARBA" id="ARBA00000085"/>
    </source>
</evidence>
<dbReference type="OrthoDB" id="125250at2157"/>
<feature type="domain" description="PAC" evidence="14">
    <location>
        <begin position="692"/>
        <end position="739"/>
    </location>
</feature>
<evidence type="ECO:0000259" key="12">
    <source>
        <dbReference type="PROSITE" id="PS50109"/>
    </source>
</evidence>
<evidence type="ECO:0000256" key="2">
    <source>
        <dbReference type="ARBA" id="ARBA00004370"/>
    </source>
</evidence>
<dbReference type="CDD" id="cd16922">
    <property type="entry name" value="HATPase_EvgS-ArcB-TorS-like"/>
    <property type="match status" value="1"/>
</dbReference>
<dbReference type="InterPro" id="IPR036890">
    <property type="entry name" value="HATPase_C_sf"/>
</dbReference>
<dbReference type="SMART" id="SM00091">
    <property type="entry name" value="PAS"/>
    <property type="match status" value="4"/>
</dbReference>
<evidence type="ECO:0000256" key="10">
    <source>
        <dbReference type="ARBA" id="ARBA00023136"/>
    </source>
</evidence>
<dbReference type="GO" id="GO:0005524">
    <property type="term" value="F:ATP binding"/>
    <property type="evidence" value="ECO:0007669"/>
    <property type="project" value="UniProtKB-KW"/>
</dbReference>
<dbReference type="InterPro" id="IPR003594">
    <property type="entry name" value="HATPase_dom"/>
</dbReference>
<feature type="domain" description="PAC" evidence="14">
    <location>
        <begin position="449"/>
        <end position="500"/>
    </location>
</feature>
<evidence type="ECO:0000256" key="9">
    <source>
        <dbReference type="ARBA" id="ARBA00023012"/>
    </source>
</evidence>
<dbReference type="SUPFAM" id="SSF55874">
    <property type="entry name" value="ATPase domain of HSP90 chaperone/DNA topoisomerase II/histidine kinase"/>
    <property type="match status" value="1"/>
</dbReference>
<dbReference type="AlphaFoldDB" id="A0A7Z8KP22"/>
<dbReference type="GO" id="GO:0016020">
    <property type="term" value="C:membrane"/>
    <property type="evidence" value="ECO:0007669"/>
    <property type="project" value="UniProtKB-SubCell"/>
</dbReference>
<dbReference type="InterPro" id="IPR001610">
    <property type="entry name" value="PAC"/>
</dbReference>
<organism evidence="15 16">
    <name type="scientific">Methanolobus vulcani</name>
    <dbReference type="NCBI Taxonomy" id="38026"/>
    <lineage>
        <taxon>Archaea</taxon>
        <taxon>Methanobacteriati</taxon>
        <taxon>Methanobacteriota</taxon>
        <taxon>Stenosarchaea group</taxon>
        <taxon>Methanomicrobia</taxon>
        <taxon>Methanosarcinales</taxon>
        <taxon>Methanosarcinaceae</taxon>
        <taxon>Methanolobus</taxon>
    </lineage>
</organism>
<accession>A0A7Z8KP22</accession>
<evidence type="ECO:0000313" key="16">
    <source>
        <dbReference type="Proteomes" id="UP000319335"/>
    </source>
</evidence>
<dbReference type="PANTHER" id="PTHR43304:SF1">
    <property type="entry name" value="PAC DOMAIN-CONTAINING PROTEIN"/>
    <property type="match status" value="1"/>
</dbReference>
<name>A0A7Z8KP22_9EURY</name>
<evidence type="ECO:0000256" key="8">
    <source>
        <dbReference type="ARBA" id="ARBA00022840"/>
    </source>
</evidence>
<dbReference type="Proteomes" id="UP000319335">
    <property type="component" value="Unassembled WGS sequence"/>
</dbReference>
<dbReference type="SUPFAM" id="SSF55785">
    <property type="entry name" value="PYP-like sensor domain (PAS domain)"/>
    <property type="match status" value="6"/>
</dbReference>
<dbReference type="InterPro" id="IPR036097">
    <property type="entry name" value="HisK_dim/P_sf"/>
</dbReference>
<dbReference type="SMART" id="SM00388">
    <property type="entry name" value="HisKA"/>
    <property type="match status" value="1"/>
</dbReference>
<keyword evidence="9" id="KW-0902">Two-component regulatory system</keyword>
<proteinExistence type="predicted"/>
<evidence type="ECO:0000259" key="13">
    <source>
        <dbReference type="PROSITE" id="PS50112"/>
    </source>
</evidence>
<feature type="domain" description="PAC" evidence="14">
    <location>
        <begin position="313"/>
        <end position="373"/>
    </location>
</feature>
<dbReference type="InterPro" id="IPR000700">
    <property type="entry name" value="PAS-assoc_C"/>
</dbReference>
<feature type="domain" description="PAC" evidence="14">
    <location>
        <begin position="197"/>
        <end position="248"/>
    </location>
</feature>
<dbReference type="RefSeq" id="WP_154809829.1">
    <property type="nucleotide sequence ID" value="NZ_VIAQ01000015.1"/>
</dbReference>
<protein>
    <recommendedName>
        <fullName evidence="3">histidine kinase</fullName>
        <ecNumber evidence="3">2.7.13.3</ecNumber>
    </recommendedName>
</protein>
<dbReference type="Pfam" id="PF08448">
    <property type="entry name" value="PAS_4"/>
    <property type="match status" value="1"/>
</dbReference>
<evidence type="ECO:0000256" key="6">
    <source>
        <dbReference type="ARBA" id="ARBA00022741"/>
    </source>
</evidence>
<feature type="domain" description="PAS" evidence="13">
    <location>
        <begin position="620"/>
        <end position="690"/>
    </location>
</feature>
<keyword evidence="16" id="KW-1185">Reference proteome</keyword>
<dbReference type="Pfam" id="PF08447">
    <property type="entry name" value="PAS_3"/>
    <property type="match status" value="1"/>
</dbReference>
<dbReference type="EC" id="2.7.13.3" evidence="3"/>
<dbReference type="SMART" id="SM00387">
    <property type="entry name" value="HATPase_c"/>
    <property type="match status" value="1"/>
</dbReference>
<comment type="catalytic activity">
    <reaction evidence="1">
        <text>ATP + protein L-histidine = ADP + protein N-phospho-L-histidine.</text>
        <dbReference type="EC" id="2.7.13.3"/>
    </reaction>
</comment>
<comment type="subcellular location">
    <subcellularLocation>
        <location evidence="2">Membrane</location>
    </subcellularLocation>
</comment>
<dbReference type="SMART" id="SM00086">
    <property type="entry name" value="PAC"/>
    <property type="match status" value="6"/>
</dbReference>
<dbReference type="FunFam" id="3.30.565.10:FF:000010">
    <property type="entry name" value="Sensor histidine kinase RcsC"/>
    <property type="match status" value="1"/>
</dbReference>
<dbReference type="EMBL" id="VIAQ01000015">
    <property type="protein sequence ID" value="TQD25100.1"/>
    <property type="molecule type" value="Genomic_DNA"/>
</dbReference>
<dbReference type="InterPro" id="IPR035965">
    <property type="entry name" value="PAS-like_dom_sf"/>
</dbReference>
<dbReference type="Pfam" id="PF00989">
    <property type="entry name" value="PAS"/>
    <property type="match status" value="1"/>
</dbReference>
<evidence type="ECO:0000259" key="14">
    <source>
        <dbReference type="PROSITE" id="PS50113"/>
    </source>
</evidence>
<dbReference type="Pfam" id="PF00512">
    <property type="entry name" value="HisKA"/>
    <property type="match status" value="1"/>
</dbReference>
<dbReference type="PANTHER" id="PTHR43304">
    <property type="entry name" value="PHYTOCHROME-LIKE PROTEIN CPH1"/>
    <property type="match status" value="1"/>
</dbReference>
<dbReference type="InterPro" id="IPR013655">
    <property type="entry name" value="PAS_fold_3"/>
</dbReference>
<evidence type="ECO:0000256" key="5">
    <source>
        <dbReference type="ARBA" id="ARBA00022679"/>
    </source>
</evidence>
<evidence type="ECO:0000256" key="3">
    <source>
        <dbReference type="ARBA" id="ARBA00012438"/>
    </source>
</evidence>
<dbReference type="GO" id="GO:0000155">
    <property type="term" value="F:phosphorelay sensor kinase activity"/>
    <property type="evidence" value="ECO:0007669"/>
    <property type="project" value="InterPro"/>
</dbReference>
<evidence type="ECO:0000313" key="15">
    <source>
        <dbReference type="EMBL" id="TQD25100.1"/>
    </source>
</evidence>
<dbReference type="InterPro" id="IPR013767">
    <property type="entry name" value="PAS_fold"/>
</dbReference>
<dbReference type="InterPro" id="IPR003661">
    <property type="entry name" value="HisK_dim/P_dom"/>
</dbReference>
<dbReference type="InterPro" id="IPR052162">
    <property type="entry name" value="Sensor_kinase/Photoreceptor"/>
</dbReference>
<dbReference type="InterPro" id="IPR004358">
    <property type="entry name" value="Sig_transdc_His_kin-like_C"/>
</dbReference>
<dbReference type="CDD" id="cd00130">
    <property type="entry name" value="PAS"/>
    <property type="match status" value="4"/>
</dbReference>
<reference evidence="15 16" key="1">
    <citation type="submission" date="2019-06" db="EMBL/GenBank/DDBJ databases">
        <title>Draft genome sequence of Methanolobus vulcani B1d.</title>
        <authorList>
            <person name="Creighbaum A.J."/>
            <person name="Ticak T."/>
            <person name="Hariraju D."/>
            <person name="Arivett B.A."/>
            <person name="Ferguson D.J.Jr."/>
        </authorList>
    </citation>
    <scope>NUCLEOTIDE SEQUENCE [LARGE SCALE GENOMIC DNA]</scope>
    <source>
        <strain evidence="15 16">B1d</strain>
    </source>
</reference>
<keyword evidence="6" id="KW-0547">Nucleotide-binding</keyword>
<keyword evidence="5" id="KW-0808">Transferase</keyword>
<dbReference type="Gene3D" id="3.30.450.20">
    <property type="entry name" value="PAS domain"/>
    <property type="match status" value="6"/>
</dbReference>
<feature type="domain" description="Histidine kinase" evidence="12">
    <location>
        <begin position="757"/>
        <end position="976"/>
    </location>
</feature>
<evidence type="ECO:0000256" key="7">
    <source>
        <dbReference type="ARBA" id="ARBA00022777"/>
    </source>
</evidence>
<evidence type="ECO:0000256" key="4">
    <source>
        <dbReference type="ARBA" id="ARBA00022553"/>
    </source>
</evidence>